<evidence type="ECO:0008006" key="10">
    <source>
        <dbReference type="Google" id="ProtNLM"/>
    </source>
</evidence>
<dbReference type="EMBL" id="JACIBU010000001">
    <property type="protein sequence ID" value="MBB3674541.1"/>
    <property type="molecule type" value="Genomic_DNA"/>
</dbReference>
<sequence>MRAEEMLLFRPTADQLELASSAGAVFAAAARASTSAGGDPGPDAGWRLLGESGFLGAGVPEQQGGLGLPPSDLALLCEEAGSALVPGPVVETLWVVAPALAALGPAGADQLASVLAGNTWGTVVDEALRGPELDSAAVVVVPTASGDVVVPAGAVTGRAPVPTADLLERSSQGTSVDLAAGRPVPALAGVGALTLGRLGGAAVLVGTTRRLLELAVAHATDRTQFGVPIGSFQAVRHRLVDVHVELEFARSAVWSAACEVEAGLPSAATSVLCAAVTARRAFALADRHCLQVHGGIGFTWEHPLHVHLKRGHTFAARSGTRRSLEALLGEQLLASVAGTPPGAPPRPAI</sequence>
<proteinExistence type="inferred from homology"/>
<evidence type="ECO:0000256" key="3">
    <source>
        <dbReference type="ARBA" id="ARBA00022630"/>
    </source>
</evidence>
<dbReference type="RefSeq" id="WP_183513444.1">
    <property type="nucleotide sequence ID" value="NZ_JACIBU010000001.1"/>
</dbReference>
<dbReference type="Gene3D" id="1.10.540.10">
    <property type="entry name" value="Acyl-CoA dehydrogenase/oxidase, N-terminal domain"/>
    <property type="match status" value="1"/>
</dbReference>
<dbReference type="GO" id="GO:0003995">
    <property type="term" value="F:acyl-CoA dehydrogenase activity"/>
    <property type="evidence" value="ECO:0007669"/>
    <property type="project" value="TreeGrafter"/>
</dbReference>
<dbReference type="Pfam" id="PF00441">
    <property type="entry name" value="Acyl-CoA_dh_1"/>
    <property type="match status" value="1"/>
</dbReference>
<evidence type="ECO:0000259" key="7">
    <source>
        <dbReference type="Pfam" id="PF02771"/>
    </source>
</evidence>
<reference evidence="8 9" key="1">
    <citation type="submission" date="2020-08" db="EMBL/GenBank/DDBJ databases">
        <title>Sequencing the genomes of 1000 actinobacteria strains.</title>
        <authorList>
            <person name="Klenk H.-P."/>
        </authorList>
    </citation>
    <scope>NUCLEOTIDE SEQUENCE [LARGE SCALE GENOMIC DNA]</scope>
    <source>
        <strain evidence="8 9">DSM 16678</strain>
    </source>
</reference>
<evidence type="ECO:0000259" key="6">
    <source>
        <dbReference type="Pfam" id="PF00441"/>
    </source>
</evidence>
<evidence type="ECO:0000256" key="4">
    <source>
        <dbReference type="ARBA" id="ARBA00022827"/>
    </source>
</evidence>
<keyword evidence="5" id="KW-0560">Oxidoreductase</keyword>
<dbReference type="PANTHER" id="PTHR43884">
    <property type="entry name" value="ACYL-COA DEHYDROGENASE"/>
    <property type="match status" value="1"/>
</dbReference>
<dbReference type="SUPFAM" id="SSF47203">
    <property type="entry name" value="Acyl-CoA dehydrogenase C-terminal domain-like"/>
    <property type="match status" value="1"/>
</dbReference>
<dbReference type="GO" id="GO:0050660">
    <property type="term" value="F:flavin adenine dinucleotide binding"/>
    <property type="evidence" value="ECO:0007669"/>
    <property type="project" value="InterPro"/>
</dbReference>
<dbReference type="Proteomes" id="UP000580718">
    <property type="component" value="Unassembled WGS sequence"/>
</dbReference>
<dbReference type="AlphaFoldDB" id="A0A839Y1U4"/>
<evidence type="ECO:0000256" key="5">
    <source>
        <dbReference type="ARBA" id="ARBA00023002"/>
    </source>
</evidence>
<feature type="domain" description="Acyl-CoA dehydrogenase/oxidase N-terminal" evidence="7">
    <location>
        <begin position="42"/>
        <end position="104"/>
    </location>
</feature>
<feature type="domain" description="Acyl-CoA dehydrogenase/oxidase C-terminal" evidence="6">
    <location>
        <begin position="192"/>
        <end position="330"/>
    </location>
</feature>
<dbReference type="Pfam" id="PF02771">
    <property type="entry name" value="Acyl-CoA_dh_N"/>
    <property type="match status" value="1"/>
</dbReference>
<dbReference type="InterPro" id="IPR036250">
    <property type="entry name" value="AcylCo_DH-like_C"/>
</dbReference>
<dbReference type="InterPro" id="IPR009075">
    <property type="entry name" value="AcylCo_DH/oxidase_C"/>
</dbReference>
<organism evidence="8 9">
    <name type="scientific">Modestobacter versicolor</name>
    <dbReference type="NCBI Taxonomy" id="429133"/>
    <lineage>
        <taxon>Bacteria</taxon>
        <taxon>Bacillati</taxon>
        <taxon>Actinomycetota</taxon>
        <taxon>Actinomycetes</taxon>
        <taxon>Geodermatophilales</taxon>
        <taxon>Geodermatophilaceae</taxon>
        <taxon>Modestobacter</taxon>
    </lineage>
</organism>
<protein>
    <recommendedName>
        <fullName evidence="10">Acyl-CoA dehydrogenase</fullName>
    </recommendedName>
</protein>
<dbReference type="Gene3D" id="1.20.140.10">
    <property type="entry name" value="Butyryl-CoA Dehydrogenase, subunit A, domain 3"/>
    <property type="match status" value="1"/>
</dbReference>
<gene>
    <name evidence="8" type="ORF">FHX36_000276</name>
</gene>
<dbReference type="InterPro" id="IPR009100">
    <property type="entry name" value="AcylCoA_DH/oxidase_NM_dom_sf"/>
</dbReference>
<dbReference type="PANTHER" id="PTHR43884:SF20">
    <property type="entry name" value="ACYL-COA DEHYDROGENASE FADE28"/>
    <property type="match status" value="1"/>
</dbReference>
<keyword evidence="3" id="KW-0285">Flavoprotein</keyword>
<dbReference type="InterPro" id="IPR037069">
    <property type="entry name" value="AcylCoA_DH/ox_N_sf"/>
</dbReference>
<name>A0A839Y1U4_9ACTN</name>
<dbReference type="InterPro" id="IPR013786">
    <property type="entry name" value="AcylCoA_DH/ox_N"/>
</dbReference>
<evidence type="ECO:0000313" key="8">
    <source>
        <dbReference type="EMBL" id="MBB3674541.1"/>
    </source>
</evidence>
<keyword evidence="4" id="KW-0274">FAD</keyword>
<comment type="similarity">
    <text evidence="2">Belongs to the acyl-CoA dehydrogenase family.</text>
</comment>
<evidence type="ECO:0000256" key="1">
    <source>
        <dbReference type="ARBA" id="ARBA00001974"/>
    </source>
</evidence>
<comment type="caution">
    <text evidence="8">The sequence shown here is derived from an EMBL/GenBank/DDBJ whole genome shotgun (WGS) entry which is preliminary data.</text>
</comment>
<dbReference type="SUPFAM" id="SSF56645">
    <property type="entry name" value="Acyl-CoA dehydrogenase NM domain-like"/>
    <property type="match status" value="1"/>
</dbReference>
<comment type="cofactor">
    <cofactor evidence="1">
        <name>FAD</name>
        <dbReference type="ChEBI" id="CHEBI:57692"/>
    </cofactor>
</comment>
<evidence type="ECO:0000256" key="2">
    <source>
        <dbReference type="ARBA" id="ARBA00009347"/>
    </source>
</evidence>
<accession>A0A839Y1U4</accession>
<evidence type="ECO:0000313" key="9">
    <source>
        <dbReference type="Proteomes" id="UP000580718"/>
    </source>
</evidence>